<dbReference type="GO" id="GO:0005524">
    <property type="term" value="F:ATP binding"/>
    <property type="evidence" value="ECO:0007669"/>
    <property type="project" value="UniProtKB-KW"/>
</dbReference>
<proteinExistence type="predicted"/>
<protein>
    <submittedName>
        <fullName evidence="3">Tyrosine- kinase Fer isoform X3</fullName>
    </submittedName>
</protein>
<dbReference type="PROSITE" id="PS00109">
    <property type="entry name" value="PROTEIN_KINASE_TYR"/>
    <property type="match status" value="1"/>
</dbReference>
<sequence length="541" mass="60313">MGEQGCGGVLKSWIENKSKTNKNPLYFMNLKKICERAVFVAKSSDFKQFITDNSEGNEKQFIEKLSIFHLSATYRDKVLEILTELPVSIDQQQVNTFDALMNGKECLLKLHQHSKEDVVATEALKNVPLRDEIEMLKVLNAAAEPCSNVVRLLGSSTNAPVHMIIERTPKGSLLTYLQGLANPPEAEVMLKIALDICNAMIYLDGLNIIHRDLCANNCFVFMHEGNLLTKLGDFHLAIISYSGLKSPTGVQWKRNSVKSSKIEYSSNQFSARWMAVEAIQFGEFSTASDVWSYGVLLSEIFTFGCKPYVNMPSGRSLDSDEEVRDFVLKGDRLELHPNIPESIKTLIQLTMVDADHRPSFLDLKENLLDIGFHEEKYADPSFFGITYGGLSRSETPPINSRTGCIANSCVGECLNASDIAAPLDVQDGTGYFIKEFIPASSSDILKLSELQFPSLAVITERIVHDEKLELITEVGDMGTLEEFIKSFGCPVEDAITYLSQIGEAVLFLHNRRFIHQNLRAASIFIDSNGNVSQFFNACTLN</sequence>
<dbReference type="PANTHER" id="PTHR24418">
    <property type="entry name" value="TYROSINE-PROTEIN KINASE"/>
    <property type="match status" value="1"/>
</dbReference>
<dbReference type="GO" id="GO:0004672">
    <property type="term" value="F:protein kinase activity"/>
    <property type="evidence" value="ECO:0007669"/>
    <property type="project" value="InterPro"/>
</dbReference>
<keyword evidence="4" id="KW-1185">Reference proteome</keyword>
<evidence type="ECO:0000313" key="3">
    <source>
        <dbReference type="EMBL" id="CAB4002177.1"/>
    </source>
</evidence>
<dbReference type="InterPro" id="IPR008266">
    <property type="entry name" value="Tyr_kinase_AS"/>
</dbReference>
<name>A0A6S7HFL4_PARCT</name>
<dbReference type="Gene3D" id="1.10.510.10">
    <property type="entry name" value="Transferase(Phosphotransferase) domain 1"/>
    <property type="match status" value="2"/>
</dbReference>
<dbReference type="InterPro" id="IPR050198">
    <property type="entry name" value="Non-receptor_tyrosine_kinases"/>
</dbReference>
<evidence type="ECO:0000256" key="2">
    <source>
        <dbReference type="ARBA" id="ARBA00022840"/>
    </source>
</evidence>
<organism evidence="3 4">
    <name type="scientific">Paramuricea clavata</name>
    <name type="common">Red gorgonian</name>
    <name type="synonym">Violescent sea-whip</name>
    <dbReference type="NCBI Taxonomy" id="317549"/>
    <lineage>
        <taxon>Eukaryota</taxon>
        <taxon>Metazoa</taxon>
        <taxon>Cnidaria</taxon>
        <taxon>Anthozoa</taxon>
        <taxon>Octocorallia</taxon>
        <taxon>Malacalcyonacea</taxon>
        <taxon>Plexauridae</taxon>
        <taxon>Paramuricea</taxon>
    </lineage>
</organism>
<evidence type="ECO:0000256" key="1">
    <source>
        <dbReference type="ARBA" id="ARBA00022741"/>
    </source>
</evidence>
<dbReference type="AlphaFoldDB" id="A0A6S7HFL4"/>
<comment type="caution">
    <text evidence="3">The sequence shown here is derived from an EMBL/GenBank/DDBJ whole genome shotgun (WGS) entry which is preliminary data.</text>
</comment>
<dbReference type="PRINTS" id="PR00109">
    <property type="entry name" value="TYRKINASE"/>
</dbReference>
<evidence type="ECO:0000313" key="4">
    <source>
        <dbReference type="Proteomes" id="UP001152795"/>
    </source>
</evidence>
<dbReference type="Proteomes" id="UP001152795">
    <property type="component" value="Unassembled WGS sequence"/>
</dbReference>
<dbReference type="SUPFAM" id="SSF56112">
    <property type="entry name" value="Protein kinase-like (PK-like)"/>
    <property type="match status" value="2"/>
</dbReference>
<reference evidence="3" key="1">
    <citation type="submission" date="2020-04" db="EMBL/GenBank/DDBJ databases">
        <authorList>
            <person name="Alioto T."/>
            <person name="Alioto T."/>
            <person name="Gomez Garrido J."/>
        </authorList>
    </citation>
    <scope>NUCLEOTIDE SEQUENCE</scope>
    <source>
        <strain evidence="3">A484AB</strain>
    </source>
</reference>
<dbReference type="PROSITE" id="PS50011">
    <property type="entry name" value="PROTEIN_KINASE_DOM"/>
    <property type="match status" value="2"/>
</dbReference>
<keyword evidence="2" id="KW-0067">ATP-binding</keyword>
<dbReference type="EMBL" id="CACRXK020004279">
    <property type="protein sequence ID" value="CAB4002177.1"/>
    <property type="molecule type" value="Genomic_DNA"/>
</dbReference>
<dbReference type="Pfam" id="PF07714">
    <property type="entry name" value="PK_Tyr_Ser-Thr"/>
    <property type="match status" value="2"/>
</dbReference>
<keyword evidence="3" id="KW-0808">Transferase</keyword>
<dbReference type="InterPro" id="IPR000719">
    <property type="entry name" value="Prot_kinase_dom"/>
</dbReference>
<dbReference type="InterPro" id="IPR001245">
    <property type="entry name" value="Ser-Thr/Tyr_kinase_cat_dom"/>
</dbReference>
<dbReference type="InterPro" id="IPR011009">
    <property type="entry name" value="Kinase-like_dom_sf"/>
</dbReference>
<dbReference type="OrthoDB" id="29302at2759"/>
<accession>A0A6S7HFL4</accession>
<keyword evidence="1" id="KW-0547">Nucleotide-binding</keyword>
<gene>
    <name evidence="3" type="ORF">PACLA_8A070193</name>
</gene>
<keyword evidence="3" id="KW-0418">Kinase</keyword>